<comment type="caution">
    <text evidence="4">The sequence shown here is derived from an EMBL/GenBank/DDBJ whole genome shotgun (WGS) entry which is preliminary data.</text>
</comment>
<dbReference type="Pfam" id="PF02096">
    <property type="entry name" value="60KD_IMP"/>
    <property type="match status" value="1"/>
</dbReference>
<feature type="domain" description="Membrane insertase YidC/Oxa/ALB C-terminal" evidence="3">
    <location>
        <begin position="1"/>
        <end position="174"/>
    </location>
</feature>
<dbReference type="STRING" id="1802391.A3D72_02150"/>
<dbReference type="EMBL" id="MGDZ01000051">
    <property type="protein sequence ID" value="OGL72772.1"/>
    <property type="molecule type" value="Genomic_DNA"/>
</dbReference>
<evidence type="ECO:0000256" key="2">
    <source>
        <dbReference type="SAM" id="Phobius"/>
    </source>
</evidence>
<name>A0A1F7U3E4_9BACT</name>
<gene>
    <name evidence="4" type="ORF">A3D72_02150</name>
</gene>
<sequence length="196" mass="21990">MRLLLLPLSVLSERNALKFERLGKSLEVIEIETKGDSVRRRERIRELVRGEGVNPWAKAAVLGIQALVLVLLYQVFIGGLNFSKLTRLYSWVPIPDYINPDFLGFDIGERSAILAGAVGVVLFLEVTANQRHAPGAITRSDQWYRLFFPAFVFLALWALPSVKSVFILTSMSFGFFLTGFRRLVFPVKKNGGDVSS</sequence>
<accession>A0A1F7U3E4</accession>
<comment type="subcellular location">
    <subcellularLocation>
        <location evidence="1">Membrane</location>
        <topology evidence="1">Multi-pass membrane protein</topology>
    </subcellularLocation>
</comment>
<keyword evidence="2" id="KW-0472">Membrane</keyword>
<evidence type="ECO:0000256" key="1">
    <source>
        <dbReference type="RuleBase" id="RU003945"/>
    </source>
</evidence>
<comment type="similarity">
    <text evidence="1">Belongs to the OXA1/ALB3/YidC family.</text>
</comment>
<feature type="transmembrane region" description="Helical" evidence="2">
    <location>
        <begin position="143"/>
        <end position="159"/>
    </location>
</feature>
<evidence type="ECO:0000259" key="3">
    <source>
        <dbReference type="Pfam" id="PF02096"/>
    </source>
</evidence>
<evidence type="ECO:0000313" key="5">
    <source>
        <dbReference type="Proteomes" id="UP000176303"/>
    </source>
</evidence>
<keyword evidence="2" id="KW-1133">Transmembrane helix</keyword>
<dbReference type="GO" id="GO:0016020">
    <property type="term" value="C:membrane"/>
    <property type="evidence" value="ECO:0007669"/>
    <property type="project" value="UniProtKB-SubCell"/>
</dbReference>
<organism evidence="4 5">
    <name type="scientific">Candidatus Uhrbacteria bacterium RIFCSPHIGHO2_02_FULL_57_19</name>
    <dbReference type="NCBI Taxonomy" id="1802391"/>
    <lineage>
        <taxon>Bacteria</taxon>
        <taxon>Candidatus Uhriibacteriota</taxon>
    </lineage>
</organism>
<evidence type="ECO:0000313" key="4">
    <source>
        <dbReference type="EMBL" id="OGL72772.1"/>
    </source>
</evidence>
<reference evidence="4 5" key="1">
    <citation type="journal article" date="2016" name="Nat. Commun.">
        <title>Thousands of microbial genomes shed light on interconnected biogeochemical processes in an aquifer system.</title>
        <authorList>
            <person name="Anantharaman K."/>
            <person name="Brown C.T."/>
            <person name="Hug L.A."/>
            <person name="Sharon I."/>
            <person name="Castelle C.J."/>
            <person name="Probst A.J."/>
            <person name="Thomas B.C."/>
            <person name="Singh A."/>
            <person name="Wilkins M.J."/>
            <person name="Karaoz U."/>
            <person name="Brodie E.L."/>
            <person name="Williams K.H."/>
            <person name="Hubbard S.S."/>
            <person name="Banfield J.F."/>
        </authorList>
    </citation>
    <scope>NUCLEOTIDE SEQUENCE [LARGE SCALE GENOMIC DNA]</scope>
</reference>
<protein>
    <recommendedName>
        <fullName evidence="3">Membrane insertase YidC/Oxa/ALB C-terminal domain-containing protein</fullName>
    </recommendedName>
</protein>
<dbReference type="Proteomes" id="UP000176303">
    <property type="component" value="Unassembled WGS sequence"/>
</dbReference>
<keyword evidence="1 2" id="KW-0812">Transmembrane</keyword>
<dbReference type="InterPro" id="IPR028055">
    <property type="entry name" value="YidC/Oxa/ALB_C"/>
</dbReference>
<dbReference type="AlphaFoldDB" id="A0A1F7U3E4"/>
<feature type="transmembrane region" description="Helical" evidence="2">
    <location>
        <begin position="59"/>
        <end position="80"/>
    </location>
</feature>
<proteinExistence type="inferred from homology"/>